<evidence type="ECO:0000313" key="2">
    <source>
        <dbReference type="EMBL" id="GAV07191.1"/>
    </source>
</evidence>
<sequence length="113" mass="12065">MALFLVALCLQSVACWRRLLLRGISYQLAPGVALYNDHIAKYVGRAAQLEERASPNVEDKGYCTKSALAPGTLSAPQAASWPFLVCHQSLMIIPGPKVRAATISGARSNGKPA</sequence>
<comment type="caution">
    <text evidence="2">The sequence shown here is derived from an EMBL/GenBank/DDBJ whole genome shotgun (WGS) entry which is preliminary data.</text>
</comment>
<evidence type="ECO:0008006" key="4">
    <source>
        <dbReference type="Google" id="ProtNLM"/>
    </source>
</evidence>
<proteinExistence type="predicted"/>
<organism evidence="2 3">
    <name type="scientific">Ramazzottius varieornatus</name>
    <name type="common">Water bear</name>
    <name type="synonym">Tardigrade</name>
    <dbReference type="NCBI Taxonomy" id="947166"/>
    <lineage>
        <taxon>Eukaryota</taxon>
        <taxon>Metazoa</taxon>
        <taxon>Ecdysozoa</taxon>
        <taxon>Tardigrada</taxon>
        <taxon>Eutardigrada</taxon>
        <taxon>Parachela</taxon>
        <taxon>Hypsibioidea</taxon>
        <taxon>Ramazzottiidae</taxon>
        <taxon>Ramazzottius</taxon>
    </lineage>
</organism>
<feature type="signal peptide" evidence="1">
    <location>
        <begin position="1"/>
        <end position="15"/>
    </location>
</feature>
<dbReference type="EMBL" id="BDGG01000014">
    <property type="protein sequence ID" value="GAV07191.1"/>
    <property type="molecule type" value="Genomic_DNA"/>
</dbReference>
<evidence type="ECO:0000256" key="1">
    <source>
        <dbReference type="SAM" id="SignalP"/>
    </source>
</evidence>
<gene>
    <name evidence="2" type="primary">RvY_17062-1</name>
    <name evidence="2" type="synonym">RvY_17062.1</name>
    <name evidence="2" type="ORF">RvY_17062</name>
</gene>
<dbReference type="Proteomes" id="UP000186922">
    <property type="component" value="Unassembled WGS sequence"/>
</dbReference>
<keyword evidence="3" id="KW-1185">Reference proteome</keyword>
<keyword evidence="1" id="KW-0732">Signal</keyword>
<reference evidence="2 3" key="1">
    <citation type="journal article" date="2016" name="Nat. Commun.">
        <title>Extremotolerant tardigrade genome and improved radiotolerance of human cultured cells by tardigrade-unique protein.</title>
        <authorList>
            <person name="Hashimoto T."/>
            <person name="Horikawa D.D."/>
            <person name="Saito Y."/>
            <person name="Kuwahara H."/>
            <person name="Kozuka-Hata H."/>
            <person name="Shin-I T."/>
            <person name="Minakuchi Y."/>
            <person name="Ohishi K."/>
            <person name="Motoyama A."/>
            <person name="Aizu T."/>
            <person name="Enomoto A."/>
            <person name="Kondo K."/>
            <person name="Tanaka S."/>
            <person name="Hara Y."/>
            <person name="Koshikawa S."/>
            <person name="Sagara H."/>
            <person name="Miura T."/>
            <person name="Yokobori S."/>
            <person name="Miyagawa K."/>
            <person name="Suzuki Y."/>
            <person name="Kubo T."/>
            <person name="Oyama M."/>
            <person name="Kohara Y."/>
            <person name="Fujiyama A."/>
            <person name="Arakawa K."/>
            <person name="Katayama T."/>
            <person name="Toyoda A."/>
            <person name="Kunieda T."/>
        </authorList>
    </citation>
    <scope>NUCLEOTIDE SEQUENCE [LARGE SCALE GENOMIC DNA]</scope>
    <source>
        <strain evidence="2 3">YOKOZUNA-1</strain>
    </source>
</reference>
<protein>
    <recommendedName>
        <fullName evidence="4">Secreted protein</fullName>
    </recommendedName>
</protein>
<dbReference type="AlphaFoldDB" id="A0A1D1W1B9"/>
<name>A0A1D1W1B9_RAMVA</name>
<feature type="chain" id="PRO_5012633560" description="Secreted protein" evidence="1">
    <location>
        <begin position="16"/>
        <end position="113"/>
    </location>
</feature>
<accession>A0A1D1W1B9</accession>
<evidence type="ECO:0000313" key="3">
    <source>
        <dbReference type="Proteomes" id="UP000186922"/>
    </source>
</evidence>